<sequence>MAEQRRKFNPREDQREQELMAGEPLLLVGLGPVSTSTVDSEFPHSTASLFCFNA</sequence>
<gene>
    <name evidence="1" type="ORF">SAY87_024282</name>
</gene>
<reference evidence="1 2" key="1">
    <citation type="journal article" date="2023" name="Hortic Res">
        <title>Pangenome of water caltrop reveals structural variations and asymmetric subgenome divergence after allopolyploidization.</title>
        <authorList>
            <person name="Zhang X."/>
            <person name="Chen Y."/>
            <person name="Wang L."/>
            <person name="Yuan Y."/>
            <person name="Fang M."/>
            <person name="Shi L."/>
            <person name="Lu R."/>
            <person name="Comes H.P."/>
            <person name="Ma Y."/>
            <person name="Chen Y."/>
            <person name="Huang G."/>
            <person name="Zhou Y."/>
            <person name="Zheng Z."/>
            <person name="Qiu Y."/>
        </authorList>
    </citation>
    <scope>NUCLEOTIDE SEQUENCE [LARGE SCALE GENOMIC DNA]</scope>
    <source>
        <tissue evidence="1">Roots</tissue>
    </source>
</reference>
<organism evidence="1 2">
    <name type="scientific">Trapa incisa</name>
    <dbReference type="NCBI Taxonomy" id="236973"/>
    <lineage>
        <taxon>Eukaryota</taxon>
        <taxon>Viridiplantae</taxon>
        <taxon>Streptophyta</taxon>
        <taxon>Embryophyta</taxon>
        <taxon>Tracheophyta</taxon>
        <taxon>Spermatophyta</taxon>
        <taxon>Magnoliopsida</taxon>
        <taxon>eudicotyledons</taxon>
        <taxon>Gunneridae</taxon>
        <taxon>Pentapetalae</taxon>
        <taxon>rosids</taxon>
        <taxon>malvids</taxon>
        <taxon>Myrtales</taxon>
        <taxon>Lythraceae</taxon>
        <taxon>Trapa</taxon>
    </lineage>
</organism>
<keyword evidence="2" id="KW-1185">Reference proteome</keyword>
<evidence type="ECO:0000313" key="1">
    <source>
        <dbReference type="EMBL" id="KAK4740694.1"/>
    </source>
</evidence>
<name>A0AAN7JF19_9MYRT</name>
<comment type="caution">
    <text evidence="1">The sequence shown here is derived from an EMBL/GenBank/DDBJ whole genome shotgun (WGS) entry which is preliminary data.</text>
</comment>
<proteinExistence type="predicted"/>
<evidence type="ECO:0000313" key="2">
    <source>
        <dbReference type="Proteomes" id="UP001345219"/>
    </source>
</evidence>
<protein>
    <submittedName>
        <fullName evidence="1">Uncharacterized protein</fullName>
    </submittedName>
</protein>
<accession>A0AAN7JF19</accession>
<dbReference type="EMBL" id="JAXIOK010000024">
    <property type="protein sequence ID" value="KAK4740694.1"/>
    <property type="molecule type" value="Genomic_DNA"/>
</dbReference>
<dbReference type="AlphaFoldDB" id="A0AAN7JF19"/>
<dbReference type="Proteomes" id="UP001345219">
    <property type="component" value="Chromosome 19"/>
</dbReference>